<evidence type="ECO:0008006" key="2">
    <source>
        <dbReference type="Google" id="ProtNLM"/>
    </source>
</evidence>
<organism evidence="1">
    <name type="scientific">uncultured bacterium</name>
    <name type="common">gcode 4</name>
    <dbReference type="NCBI Taxonomy" id="1234023"/>
    <lineage>
        <taxon>Bacteria</taxon>
        <taxon>environmental samples</taxon>
    </lineage>
</organism>
<protein>
    <recommendedName>
        <fullName evidence="2">DNA replication/recombination mediator RecO N-terminal domain-containing protein</fullName>
    </recommendedName>
</protein>
<dbReference type="EMBL" id="AMFJ01000033">
    <property type="protein sequence ID" value="EKE30161.1"/>
    <property type="molecule type" value="Genomic_DNA"/>
</dbReference>
<comment type="caution">
    <text evidence="1">The sequence shown here is derived from an EMBL/GenBank/DDBJ whole genome shotgun (WGS) entry which is preliminary data.</text>
</comment>
<dbReference type="AlphaFoldDB" id="K2FGC2"/>
<name>K2FGC2_9BACT</name>
<proteinExistence type="predicted"/>
<evidence type="ECO:0000313" key="1">
    <source>
        <dbReference type="EMBL" id="EKE30161.1"/>
    </source>
</evidence>
<sequence length="193" mass="22686">MFSFNAVVLKKIQVKDSKNIISLFSQDYWKISVWMKESKNRSPVDIGNIYNFSSKSENGINNIDSYKAKIVINSSLLWFKEINNILRICAYFEKILPASMLFESIFNDYSEAIPYLEQPSSNDQMYHLFLLRFVKKLWIAQTPGEEAWTNIKKLFSVIDSYPLGSIIKIQWISPSDYREIEDFIYATLHNYMN</sequence>
<reference evidence="1" key="1">
    <citation type="journal article" date="2012" name="Science">
        <title>Fermentation, hydrogen, and sulfur metabolism in multiple uncultivated bacterial phyla.</title>
        <authorList>
            <person name="Wrighton K.C."/>
            <person name="Thomas B.C."/>
            <person name="Sharon I."/>
            <person name="Miller C.S."/>
            <person name="Castelle C.J."/>
            <person name="VerBerkmoes N.C."/>
            <person name="Wilkins M.J."/>
            <person name="Hettich R.L."/>
            <person name="Lipton M.S."/>
            <person name="Williams K.H."/>
            <person name="Long P.E."/>
            <person name="Banfield J.F."/>
        </authorList>
    </citation>
    <scope>NUCLEOTIDE SEQUENCE [LARGE SCALE GENOMIC DNA]</scope>
</reference>
<accession>K2FGC2</accession>
<gene>
    <name evidence="1" type="ORF">ACD_2C00033G0002</name>
</gene>